<dbReference type="PANTHER" id="PTHR12302:SF3">
    <property type="entry name" value="SERINE_THREONINE-PROTEIN KINASE 31"/>
    <property type="match status" value="1"/>
</dbReference>
<evidence type="ECO:0000256" key="4">
    <source>
        <dbReference type="SAM" id="SignalP"/>
    </source>
</evidence>
<evidence type="ECO:0000313" key="6">
    <source>
        <dbReference type="EMBL" id="WRS38553.1"/>
    </source>
</evidence>
<dbReference type="EMBL" id="CP141769">
    <property type="protein sequence ID" value="WRS38553.1"/>
    <property type="molecule type" value="Genomic_DNA"/>
</dbReference>
<feature type="domain" description="TNase-like" evidence="5">
    <location>
        <begin position="23"/>
        <end position="149"/>
    </location>
</feature>
<reference evidence="6 7" key="1">
    <citation type="submission" date="2023-12" db="EMBL/GenBank/DDBJ databases">
        <title>Thiobacillus sedimentum sp. nov., a chemolithoautotrophic sulfur-oxidizing bacterium isolated from freshwater sediment.</title>
        <authorList>
            <person name="Luo J."/>
            <person name="Dai C."/>
        </authorList>
    </citation>
    <scope>NUCLEOTIDE SEQUENCE [LARGE SCALE GENOMIC DNA]</scope>
    <source>
        <strain evidence="6 7">SCUT-2</strain>
    </source>
</reference>
<keyword evidence="3" id="KW-0378">Hydrolase</keyword>
<dbReference type="Pfam" id="PF00565">
    <property type="entry name" value="SNase"/>
    <property type="match status" value="1"/>
</dbReference>
<name>A0ABZ1CKV5_9PROT</name>
<dbReference type="SMART" id="SM00318">
    <property type="entry name" value="SNc"/>
    <property type="match status" value="1"/>
</dbReference>
<dbReference type="RefSeq" id="WP_324779084.1">
    <property type="nucleotide sequence ID" value="NZ_CP141769.1"/>
</dbReference>
<keyword evidence="7" id="KW-1185">Reference proteome</keyword>
<feature type="signal peptide" evidence="4">
    <location>
        <begin position="1"/>
        <end position="22"/>
    </location>
</feature>
<dbReference type="Gene3D" id="2.40.50.90">
    <property type="match status" value="1"/>
</dbReference>
<accession>A0ABZ1CKV5</accession>
<evidence type="ECO:0000256" key="1">
    <source>
        <dbReference type="ARBA" id="ARBA00022722"/>
    </source>
</evidence>
<dbReference type="Proteomes" id="UP001334732">
    <property type="component" value="Chromosome"/>
</dbReference>
<evidence type="ECO:0000256" key="2">
    <source>
        <dbReference type="ARBA" id="ARBA00022759"/>
    </source>
</evidence>
<keyword evidence="4" id="KW-0732">Signal</keyword>
<evidence type="ECO:0000259" key="5">
    <source>
        <dbReference type="PROSITE" id="PS50830"/>
    </source>
</evidence>
<evidence type="ECO:0000256" key="3">
    <source>
        <dbReference type="ARBA" id="ARBA00022801"/>
    </source>
</evidence>
<gene>
    <name evidence="6" type="ORF">VA613_11130</name>
</gene>
<sequence>MRRGLAPWLAALVWVLAGSATADTLHGVVIVVIDGDTVLFRPDHVDPAGRAFLKLRLADVDAPERDQPFGDAATRALEARVLKRHVEVETVATDVYGRTIARLCRDGRAVETELVRRGLAWATARSRRGAALRTVQREARTARRGLWQDAAPVPPWVWRRARAKDND</sequence>
<protein>
    <submittedName>
        <fullName evidence="6">Thermonuclease family protein</fullName>
    </submittedName>
</protein>
<feature type="chain" id="PRO_5045230646" evidence="4">
    <location>
        <begin position="23"/>
        <end position="167"/>
    </location>
</feature>
<dbReference type="PROSITE" id="PS50830">
    <property type="entry name" value="TNASE_3"/>
    <property type="match status" value="1"/>
</dbReference>
<evidence type="ECO:0000313" key="7">
    <source>
        <dbReference type="Proteomes" id="UP001334732"/>
    </source>
</evidence>
<organism evidence="6 7">
    <name type="scientific">Thiobacillus sedimenti</name>
    <dbReference type="NCBI Taxonomy" id="3110231"/>
    <lineage>
        <taxon>Bacteria</taxon>
        <taxon>Pseudomonadati</taxon>
        <taxon>Pseudomonadota</taxon>
        <taxon>Betaproteobacteria</taxon>
        <taxon>Nitrosomonadales</taxon>
        <taxon>Thiobacillaceae</taxon>
        <taxon>Thiobacillus</taxon>
    </lineage>
</organism>
<dbReference type="PANTHER" id="PTHR12302">
    <property type="entry name" value="EBNA2 BINDING PROTEIN P100"/>
    <property type="match status" value="1"/>
</dbReference>
<dbReference type="InterPro" id="IPR035437">
    <property type="entry name" value="SNase_OB-fold_sf"/>
</dbReference>
<keyword evidence="1" id="KW-0540">Nuclease</keyword>
<keyword evidence="2" id="KW-0255">Endonuclease</keyword>
<dbReference type="InterPro" id="IPR016071">
    <property type="entry name" value="Staphylococal_nuclease_OB-fold"/>
</dbReference>
<dbReference type="SUPFAM" id="SSF50199">
    <property type="entry name" value="Staphylococcal nuclease"/>
    <property type="match status" value="1"/>
</dbReference>
<proteinExistence type="predicted"/>